<dbReference type="GO" id="GO:0004658">
    <property type="term" value="F:propionyl-CoA carboxylase activity"/>
    <property type="evidence" value="ECO:0007669"/>
    <property type="project" value="UniProtKB-EC"/>
</dbReference>
<feature type="region of interest" description="Disordered" evidence="1">
    <location>
        <begin position="1"/>
        <end position="253"/>
    </location>
</feature>
<reference evidence="2" key="1">
    <citation type="submission" date="2020-02" db="EMBL/GenBank/DDBJ databases">
        <authorList>
            <person name="Meier V. D."/>
        </authorList>
    </citation>
    <scope>NUCLEOTIDE SEQUENCE</scope>
    <source>
        <strain evidence="2">AVDCRST_MAG60</strain>
    </source>
</reference>
<dbReference type="AlphaFoldDB" id="A0A6J4NAT1"/>
<organism evidence="2">
    <name type="scientific">uncultured Nocardioides sp</name>
    <dbReference type="NCBI Taxonomy" id="198441"/>
    <lineage>
        <taxon>Bacteria</taxon>
        <taxon>Bacillati</taxon>
        <taxon>Actinomycetota</taxon>
        <taxon>Actinomycetes</taxon>
        <taxon>Propionibacteriales</taxon>
        <taxon>Nocardioidaceae</taxon>
        <taxon>Nocardioides</taxon>
        <taxon>environmental samples</taxon>
    </lineage>
</organism>
<dbReference type="GO" id="GO:0016740">
    <property type="term" value="F:transferase activity"/>
    <property type="evidence" value="ECO:0007669"/>
    <property type="project" value="UniProtKB-KW"/>
</dbReference>
<feature type="compositionally biased region" description="Basic residues" evidence="1">
    <location>
        <begin position="139"/>
        <end position="158"/>
    </location>
</feature>
<evidence type="ECO:0000313" key="2">
    <source>
        <dbReference type="EMBL" id="CAA9379514.1"/>
    </source>
</evidence>
<sequence length="253" mass="28473">RPGARHADPRLGQPALRHAHGDRGGARRAGVPRGARDVRTQHHRRLRPRRGLPGRCGRQPAHAARRLPRHRRLREGGPLRADLRRLQHPGADLRRRPRVPARDRPGVQRHHPSRREADLRLRRGHRPAHHGDHPQGLRRGLRRHGLQAPRRGHQRVVAHRADRGDGCPGCDQHPLPLGDRRGRGSGKRGRASRRAGPGLRRHARQPLRRGRAWLHRRGHRTPRDPLGDRAVAAPAPLQAGDAAGEEAREHPAV</sequence>
<feature type="compositionally biased region" description="Basic residues" evidence="1">
    <location>
        <begin position="183"/>
        <end position="220"/>
    </location>
</feature>
<keyword evidence="2" id="KW-0436">Ligase</keyword>
<feature type="compositionally biased region" description="Basic and acidic residues" evidence="1">
    <location>
        <begin position="74"/>
        <end position="85"/>
    </location>
</feature>
<proteinExistence type="predicted"/>
<feature type="non-terminal residue" evidence="2">
    <location>
        <position position="1"/>
    </location>
</feature>
<feature type="compositionally biased region" description="Basic residues" evidence="1">
    <location>
        <begin position="41"/>
        <end position="52"/>
    </location>
</feature>
<feature type="compositionally biased region" description="Basic residues" evidence="1">
    <location>
        <begin position="63"/>
        <end position="73"/>
    </location>
</feature>
<evidence type="ECO:0000256" key="1">
    <source>
        <dbReference type="SAM" id="MobiDB-lite"/>
    </source>
</evidence>
<gene>
    <name evidence="2" type="ORF">AVDCRST_MAG60-770</name>
</gene>
<keyword evidence="2" id="KW-0808">Transferase</keyword>
<dbReference type="GO" id="GO:0003989">
    <property type="term" value="F:acetyl-CoA carboxylase activity"/>
    <property type="evidence" value="ECO:0007669"/>
    <property type="project" value="UniProtKB-EC"/>
</dbReference>
<dbReference type="EC" id="6.4.1.3" evidence="2"/>
<accession>A0A6J4NAT1</accession>
<dbReference type="EC" id="6.4.1.2" evidence="2"/>
<dbReference type="EMBL" id="CADCUN010000083">
    <property type="protein sequence ID" value="CAA9379514.1"/>
    <property type="molecule type" value="Genomic_DNA"/>
</dbReference>
<protein>
    <submittedName>
        <fullName evidence="2">Acetyl-coenzyme A carboxyl transferase alpha chain / Acetyl-coenzyme A carboxyl transferase beta chain Propionyl-CoA carboxylase beta chain</fullName>
        <ecNumber evidence="2">6.4.1.2</ecNumber>
        <ecNumber evidence="2">6.4.1.3</ecNumber>
    </submittedName>
</protein>
<feature type="non-terminal residue" evidence="2">
    <location>
        <position position="253"/>
    </location>
</feature>
<name>A0A6J4NAT1_9ACTN</name>
<feature type="compositionally biased region" description="Low complexity" evidence="1">
    <location>
        <begin position="53"/>
        <end position="62"/>
    </location>
</feature>
<feature type="compositionally biased region" description="Low complexity" evidence="1">
    <location>
        <begin position="230"/>
        <end position="242"/>
    </location>
</feature>